<dbReference type="InterPro" id="IPR011055">
    <property type="entry name" value="Dup_hybrid_motif"/>
</dbReference>
<dbReference type="EMBL" id="JABEMA010000076">
    <property type="protein sequence ID" value="NNH22873.1"/>
    <property type="molecule type" value="Genomic_DNA"/>
</dbReference>
<dbReference type="AlphaFoldDB" id="A0A849BNE9"/>
<dbReference type="Proteomes" id="UP000555552">
    <property type="component" value="Unassembled WGS sequence"/>
</dbReference>
<gene>
    <name evidence="3" type="ORF">HLB09_07160</name>
</gene>
<dbReference type="InterPro" id="IPR016047">
    <property type="entry name" value="M23ase_b-sheet_dom"/>
</dbReference>
<proteinExistence type="predicted"/>
<accession>A0A849BNE9</accession>
<reference evidence="3 4" key="1">
    <citation type="submission" date="2020-05" db="EMBL/GenBank/DDBJ databases">
        <title>MicrobeNet Type strains.</title>
        <authorList>
            <person name="Nicholson A.C."/>
        </authorList>
    </citation>
    <scope>NUCLEOTIDE SEQUENCE [LARGE SCALE GENOMIC DNA]</scope>
    <source>
        <strain evidence="3 4">JCM 14547</strain>
    </source>
</reference>
<evidence type="ECO:0000259" key="2">
    <source>
        <dbReference type="Pfam" id="PF01551"/>
    </source>
</evidence>
<dbReference type="Gene3D" id="2.70.70.10">
    <property type="entry name" value="Glucose Permease (Domain IIA)"/>
    <property type="match status" value="1"/>
</dbReference>
<comment type="caution">
    <text evidence="3">The sequence shown here is derived from an EMBL/GenBank/DDBJ whole genome shotgun (WGS) entry which is preliminary data.</text>
</comment>
<dbReference type="PROSITE" id="PS51257">
    <property type="entry name" value="PROKAR_LIPOPROTEIN"/>
    <property type="match status" value="1"/>
</dbReference>
<dbReference type="RefSeq" id="WP_171202704.1">
    <property type="nucleotide sequence ID" value="NZ_BAAANP010000015.1"/>
</dbReference>
<protein>
    <submittedName>
        <fullName evidence="3">M23 family metallopeptidase</fullName>
    </submittedName>
</protein>
<feature type="domain" description="M23ase beta-sheet core" evidence="2">
    <location>
        <begin position="259"/>
        <end position="358"/>
    </location>
</feature>
<organism evidence="3 4">
    <name type="scientific">Pseudokineococcus marinus</name>
    <dbReference type="NCBI Taxonomy" id="351215"/>
    <lineage>
        <taxon>Bacteria</taxon>
        <taxon>Bacillati</taxon>
        <taxon>Actinomycetota</taxon>
        <taxon>Actinomycetes</taxon>
        <taxon>Kineosporiales</taxon>
        <taxon>Kineosporiaceae</taxon>
        <taxon>Pseudokineococcus</taxon>
    </lineage>
</organism>
<keyword evidence="4" id="KW-1185">Reference proteome</keyword>
<name>A0A849BNE9_9ACTN</name>
<evidence type="ECO:0000256" key="1">
    <source>
        <dbReference type="ARBA" id="ARBA00022729"/>
    </source>
</evidence>
<evidence type="ECO:0000313" key="4">
    <source>
        <dbReference type="Proteomes" id="UP000555552"/>
    </source>
</evidence>
<dbReference type="InterPro" id="IPR050570">
    <property type="entry name" value="Cell_wall_metabolism_enzyme"/>
</dbReference>
<dbReference type="SUPFAM" id="SSF51261">
    <property type="entry name" value="Duplicated hybrid motif"/>
    <property type="match status" value="1"/>
</dbReference>
<dbReference type="Pfam" id="PF01551">
    <property type="entry name" value="Peptidase_M23"/>
    <property type="match status" value="1"/>
</dbReference>
<dbReference type="PANTHER" id="PTHR21666">
    <property type="entry name" value="PEPTIDASE-RELATED"/>
    <property type="match status" value="1"/>
</dbReference>
<evidence type="ECO:0000313" key="3">
    <source>
        <dbReference type="EMBL" id="NNH22873.1"/>
    </source>
</evidence>
<keyword evidence="1" id="KW-0732">Signal</keyword>
<sequence>MKVAAAVVAGLLLVGAGGCTGVVMIAATGGQNDPSATCRPAATAPPAPSAQPTQPVIVAAANSAPTQLPATIGAYQGEQITNAAAVIQAARDLGLDERAQTVGVMTAIGESTLINVDYGDKVGPDSRGLFQQRSNGAWGSYQDRMTPRIAATNFFRALVKVDGWASMPPTLAAHATQHNADPYHYEPYWDDAVQIVSVLSGNPDLAATLPASAAEACVPGTEVVPAADVTAGGWTAPAGGSFTSPYGMRTNPVTGIYKLHGGIDLAPGCGSPIYAAAAGVVTRAGSASSYGHLIVVDHSAGAGDVETYYAHMYAPDVLVDVGQSVAAGQQIARVGSDGNSTGCHLHFEVHLGGERTDPRPFLADRGVDLGALT</sequence>
<dbReference type="CDD" id="cd12797">
    <property type="entry name" value="M23_peptidase"/>
    <property type="match status" value="1"/>
</dbReference>
<dbReference type="PANTHER" id="PTHR21666:SF289">
    <property type="entry name" value="L-ALA--D-GLU ENDOPEPTIDASE"/>
    <property type="match status" value="1"/>
</dbReference>
<dbReference type="GO" id="GO:0004222">
    <property type="term" value="F:metalloendopeptidase activity"/>
    <property type="evidence" value="ECO:0007669"/>
    <property type="project" value="TreeGrafter"/>
</dbReference>